<dbReference type="InterPro" id="IPR000412">
    <property type="entry name" value="ABC_2_transport"/>
</dbReference>
<dbReference type="InterPro" id="IPR017871">
    <property type="entry name" value="ABC_transporter-like_CS"/>
</dbReference>
<proteinExistence type="predicted"/>
<feature type="transmembrane region" description="Helical" evidence="7">
    <location>
        <begin position="467"/>
        <end position="494"/>
    </location>
</feature>
<keyword evidence="5 7" id="KW-1133">Transmembrane helix</keyword>
<evidence type="ECO:0000313" key="11">
    <source>
        <dbReference type="Proteomes" id="UP000663828"/>
    </source>
</evidence>
<dbReference type="PROSITE" id="PS51012">
    <property type="entry name" value="ABC_TM2"/>
    <property type="match status" value="1"/>
</dbReference>
<dbReference type="InterPro" id="IPR013525">
    <property type="entry name" value="ABC2_TM"/>
</dbReference>
<dbReference type="PANTHER" id="PTHR43038:SF3">
    <property type="entry name" value="ABC TRANSPORTER G FAMILY MEMBER 20 ISOFORM X1"/>
    <property type="match status" value="1"/>
</dbReference>
<dbReference type="GO" id="GO:0043190">
    <property type="term" value="C:ATP-binding cassette (ABC) transporter complex"/>
    <property type="evidence" value="ECO:0007669"/>
    <property type="project" value="InterPro"/>
</dbReference>
<evidence type="ECO:0000256" key="4">
    <source>
        <dbReference type="ARBA" id="ARBA00022840"/>
    </source>
</evidence>
<dbReference type="InterPro" id="IPR047817">
    <property type="entry name" value="ABC2_TM_bact-type"/>
</dbReference>
<evidence type="ECO:0000313" key="10">
    <source>
        <dbReference type="EMBL" id="CAF1392495.1"/>
    </source>
</evidence>
<accession>A0A815K900</accession>
<evidence type="ECO:0000256" key="2">
    <source>
        <dbReference type="ARBA" id="ARBA00022692"/>
    </source>
</evidence>
<feature type="transmembrane region" description="Helical" evidence="7">
    <location>
        <begin position="547"/>
        <end position="571"/>
    </location>
</feature>
<evidence type="ECO:0000256" key="5">
    <source>
        <dbReference type="ARBA" id="ARBA00022989"/>
    </source>
</evidence>
<dbReference type="SUPFAM" id="SSF52540">
    <property type="entry name" value="P-loop containing nucleoside triphosphate hydrolases"/>
    <property type="match status" value="1"/>
</dbReference>
<dbReference type="EMBL" id="CAJNOR010003236">
    <property type="protein sequence ID" value="CAF1392495.1"/>
    <property type="molecule type" value="Genomic_DNA"/>
</dbReference>
<gene>
    <name evidence="10" type="ORF">XAT740_LOCUS33682</name>
</gene>
<sequence length="665" mass="75508">MDQSKELAVSVQNGCKNYGHFWNSTRVLHDITLNVPIGIIYGLLGPSGCGKTTLLRCIVGRFELNSGEILLFGKHPGSYGHEIPGRSVGYMPQENALYKNFSISEMLHYFGRLHHMSKKEILSRVEFLIHFLDLPLKTRKVAQLSGGQQRRVSLACALLQQPKLLILDEPTVGVDPLLREKIWTHLIEICQSSQTTIIITTHYIEEARKANRSLENVFLHLCFNDQNRIERENLPISFANPLTTEVNTDNFLPMNTNQIKKSSKPKKILRDYLVFPKLHKILALIIKDLTVIKTNIGFLFFQFLIPVIQVSLFCLCIGRDPKALPMALFNNESLNNFPTGNESLQLLSQINSDQIHFNSFNNFDQALNSVKQGRYWGLAEIRTNFTEAINDKFFKFQTDPLTLNTSSIHLYLDMTNQQVTFTMQNVILNGTEMFLKRFLSEHGFDPSIVNPPVIIENPIYGSLTPKFLNFAAPGMMISIIYFLAIGLTALIFVVEKKEGLLERSWIAGVTIIEIMFSHIIVKFFIQIIQVVLLIVFAHFIFEVEFKGSLLLSMALIFLQGICGMTYGLLISSFCENEMQVMEVAMGSVFPMLLSSGILWPVEGMPSVMRFLSHFTPLTYPVEAIRCIAARGWSFVYYKVWLGFLITSSWSLAFFIIAAILLALKK</sequence>
<dbReference type="InterPro" id="IPR003593">
    <property type="entry name" value="AAA+_ATPase"/>
</dbReference>
<feature type="transmembrane region" description="Helical" evidence="7">
    <location>
        <begin position="639"/>
        <end position="663"/>
    </location>
</feature>
<feature type="domain" description="ABC transporter" evidence="8">
    <location>
        <begin position="9"/>
        <end position="251"/>
    </location>
</feature>
<dbReference type="SMART" id="SM00382">
    <property type="entry name" value="AAA"/>
    <property type="match status" value="1"/>
</dbReference>
<dbReference type="PROSITE" id="PS00211">
    <property type="entry name" value="ABC_TRANSPORTER_1"/>
    <property type="match status" value="1"/>
</dbReference>
<protein>
    <submittedName>
        <fullName evidence="10">Uncharacterized protein</fullName>
    </submittedName>
</protein>
<evidence type="ECO:0000259" key="8">
    <source>
        <dbReference type="PROSITE" id="PS50893"/>
    </source>
</evidence>
<dbReference type="Pfam" id="PF12698">
    <property type="entry name" value="ABC2_membrane_3"/>
    <property type="match status" value="1"/>
</dbReference>
<dbReference type="GO" id="GO:0140359">
    <property type="term" value="F:ABC-type transporter activity"/>
    <property type="evidence" value="ECO:0007669"/>
    <property type="project" value="InterPro"/>
</dbReference>
<evidence type="ECO:0000256" key="7">
    <source>
        <dbReference type="SAM" id="Phobius"/>
    </source>
</evidence>
<comment type="subcellular location">
    <subcellularLocation>
        <location evidence="1">Membrane</location>
        <topology evidence="1">Multi-pass membrane protein</topology>
    </subcellularLocation>
</comment>
<dbReference type="InterPro" id="IPR003439">
    <property type="entry name" value="ABC_transporter-like_ATP-bd"/>
</dbReference>
<keyword evidence="4" id="KW-0067">ATP-binding</keyword>
<keyword evidence="2 7" id="KW-0812">Transmembrane</keyword>
<comment type="caution">
    <text evidence="10">The sequence shown here is derived from an EMBL/GenBank/DDBJ whole genome shotgun (WGS) entry which is preliminary data.</text>
</comment>
<keyword evidence="3" id="KW-0547">Nucleotide-binding</keyword>
<dbReference type="PANTHER" id="PTHR43038">
    <property type="entry name" value="ATP-BINDING CASSETTE, SUB-FAMILY H, MEMBER 1"/>
    <property type="match status" value="1"/>
</dbReference>
<reference evidence="10" key="1">
    <citation type="submission" date="2021-02" db="EMBL/GenBank/DDBJ databases">
        <authorList>
            <person name="Nowell W R."/>
        </authorList>
    </citation>
    <scope>NUCLEOTIDE SEQUENCE</scope>
</reference>
<dbReference type="Proteomes" id="UP000663828">
    <property type="component" value="Unassembled WGS sequence"/>
</dbReference>
<dbReference type="GO" id="GO:0005524">
    <property type="term" value="F:ATP binding"/>
    <property type="evidence" value="ECO:0007669"/>
    <property type="project" value="UniProtKB-KW"/>
</dbReference>
<feature type="domain" description="ABC transmembrane type-2" evidence="9">
    <location>
        <begin position="420"/>
        <end position="664"/>
    </location>
</feature>
<keyword evidence="11" id="KW-1185">Reference proteome</keyword>
<keyword evidence="6 7" id="KW-0472">Membrane</keyword>
<dbReference type="CDD" id="cd03230">
    <property type="entry name" value="ABC_DR_subfamily_A"/>
    <property type="match status" value="1"/>
</dbReference>
<dbReference type="GO" id="GO:0016887">
    <property type="term" value="F:ATP hydrolysis activity"/>
    <property type="evidence" value="ECO:0007669"/>
    <property type="project" value="InterPro"/>
</dbReference>
<dbReference type="PROSITE" id="PS50893">
    <property type="entry name" value="ABC_TRANSPORTER_2"/>
    <property type="match status" value="1"/>
</dbReference>
<feature type="transmembrane region" description="Helical" evidence="7">
    <location>
        <begin position="523"/>
        <end position="541"/>
    </location>
</feature>
<dbReference type="PRINTS" id="PR00164">
    <property type="entry name" value="ABC2TRNSPORT"/>
</dbReference>
<dbReference type="AlphaFoldDB" id="A0A815K900"/>
<evidence type="ECO:0000256" key="6">
    <source>
        <dbReference type="ARBA" id="ARBA00023136"/>
    </source>
</evidence>
<name>A0A815K900_ADIRI</name>
<dbReference type="Pfam" id="PF00005">
    <property type="entry name" value="ABC_tran"/>
    <property type="match status" value="1"/>
</dbReference>
<organism evidence="10 11">
    <name type="scientific">Adineta ricciae</name>
    <name type="common">Rotifer</name>
    <dbReference type="NCBI Taxonomy" id="249248"/>
    <lineage>
        <taxon>Eukaryota</taxon>
        <taxon>Metazoa</taxon>
        <taxon>Spiralia</taxon>
        <taxon>Gnathifera</taxon>
        <taxon>Rotifera</taxon>
        <taxon>Eurotatoria</taxon>
        <taxon>Bdelloidea</taxon>
        <taxon>Adinetida</taxon>
        <taxon>Adinetidae</taxon>
        <taxon>Adineta</taxon>
    </lineage>
</organism>
<evidence type="ECO:0000259" key="9">
    <source>
        <dbReference type="PROSITE" id="PS51012"/>
    </source>
</evidence>
<dbReference type="Gene3D" id="3.40.50.300">
    <property type="entry name" value="P-loop containing nucleotide triphosphate hydrolases"/>
    <property type="match status" value="1"/>
</dbReference>
<evidence type="ECO:0000256" key="3">
    <source>
        <dbReference type="ARBA" id="ARBA00022741"/>
    </source>
</evidence>
<feature type="transmembrane region" description="Helical" evidence="7">
    <location>
        <begin position="583"/>
        <end position="601"/>
    </location>
</feature>
<dbReference type="InterPro" id="IPR027417">
    <property type="entry name" value="P-loop_NTPase"/>
</dbReference>
<evidence type="ECO:0000256" key="1">
    <source>
        <dbReference type="ARBA" id="ARBA00004141"/>
    </source>
</evidence>